<protein>
    <submittedName>
        <fullName evidence="1">Uncharacterized protein</fullName>
    </submittedName>
</protein>
<dbReference type="OrthoDB" id="2143914at2759"/>
<dbReference type="EMBL" id="ML179082">
    <property type="protein sequence ID" value="THV01979.1"/>
    <property type="molecule type" value="Genomic_DNA"/>
</dbReference>
<accession>A0A4S8MHZ0</accession>
<gene>
    <name evidence="1" type="ORF">K435DRAFT_654282</name>
</gene>
<name>A0A4S8MHZ0_DENBC</name>
<sequence length="168" mass="19443">MHPLSPSPIPLDSSHNHADATITSMERTDSPEPITDEEVALCRSRLDELGISNEDHSNLNSREKELVHMILRLTEPSRPNAAQLVQQATIISELTTQRDFLIQKADEERARWHSEKDSWERSAEALISQRHRKDYYNPRNEDMERIISMLRAENADLRQKVHSILLTQ</sequence>
<evidence type="ECO:0000313" key="2">
    <source>
        <dbReference type="Proteomes" id="UP000297245"/>
    </source>
</evidence>
<keyword evidence="2" id="KW-1185">Reference proteome</keyword>
<reference evidence="1 2" key="1">
    <citation type="journal article" date="2019" name="Nat. Ecol. Evol.">
        <title>Megaphylogeny resolves global patterns of mushroom evolution.</title>
        <authorList>
            <person name="Varga T."/>
            <person name="Krizsan K."/>
            <person name="Foldi C."/>
            <person name="Dima B."/>
            <person name="Sanchez-Garcia M."/>
            <person name="Sanchez-Ramirez S."/>
            <person name="Szollosi G.J."/>
            <person name="Szarkandi J.G."/>
            <person name="Papp V."/>
            <person name="Albert L."/>
            <person name="Andreopoulos W."/>
            <person name="Angelini C."/>
            <person name="Antonin V."/>
            <person name="Barry K.W."/>
            <person name="Bougher N.L."/>
            <person name="Buchanan P."/>
            <person name="Buyck B."/>
            <person name="Bense V."/>
            <person name="Catcheside P."/>
            <person name="Chovatia M."/>
            <person name="Cooper J."/>
            <person name="Damon W."/>
            <person name="Desjardin D."/>
            <person name="Finy P."/>
            <person name="Geml J."/>
            <person name="Haridas S."/>
            <person name="Hughes K."/>
            <person name="Justo A."/>
            <person name="Karasinski D."/>
            <person name="Kautmanova I."/>
            <person name="Kiss B."/>
            <person name="Kocsube S."/>
            <person name="Kotiranta H."/>
            <person name="LaButti K.M."/>
            <person name="Lechner B.E."/>
            <person name="Liimatainen K."/>
            <person name="Lipzen A."/>
            <person name="Lukacs Z."/>
            <person name="Mihaltcheva S."/>
            <person name="Morgado L.N."/>
            <person name="Niskanen T."/>
            <person name="Noordeloos M.E."/>
            <person name="Ohm R.A."/>
            <person name="Ortiz-Santana B."/>
            <person name="Ovrebo C."/>
            <person name="Racz N."/>
            <person name="Riley R."/>
            <person name="Savchenko A."/>
            <person name="Shiryaev A."/>
            <person name="Soop K."/>
            <person name="Spirin V."/>
            <person name="Szebenyi C."/>
            <person name="Tomsovsky M."/>
            <person name="Tulloss R.E."/>
            <person name="Uehling J."/>
            <person name="Grigoriev I.V."/>
            <person name="Vagvolgyi C."/>
            <person name="Papp T."/>
            <person name="Martin F.M."/>
            <person name="Miettinen O."/>
            <person name="Hibbett D.S."/>
            <person name="Nagy L.G."/>
        </authorList>
    </citation>
    <scope>NUCLEOTIDE SEQUENCE [LARGE SCALE GENOMIC DNA]</scope>
    <source>
        <strain evidence="1 2">CBS 962.96</strain>
    </source>
</reference>
<organism evidence="1 2">
    <name type="scientific">Dendrothele bispora (strain CBS 962.96)</name>
    <dbReference type="NCBI Taxonomy" id="1314807"/>
    <lineage>
        <taxon>Eukaryota</taxon>
        <taxon>Fungi</taxon>
        <taxon>Dikarya</taxon>
        <taxon>Basidiomycota</taxon>
        <taxon>Agaricomycotina</taxon>
        <taxon>Agaricomycetes</taxon>
        <taxon>Agaricomycetidae</taxon>
        <taxon>Agaricales</taxon>
        <taxon>Agaricales incertae sedis</taxon>
        <taxon>Dendrothele</taxon>
    </lineage>
</organism>
<dbReference type="AlphaFoldDB" id="A0A4S8MHZ0"/>
<dbReference type="Proteomes" id="UP000297245">
    <property type="component" value="Unassembled WGS sequence"/>
</dbReference>
<evidence type="ECO:0000313" key="1">
    <source>
        <dbReference type="EMBL" id="THV01979.1"/>
    </source>
</evidence>
<proteinExistence type="predicted"/>